<name>A0ABP9R8I2_9PSEU</name>
<gene>
    <name evidence="2" type="ORF">GCM10023214_55180</name>
</gene>
<dbReference type="SUPFAM" id="SSF52200">
    <property type="entry name" value="Toll/Interleukin receptor TIR domain"/>
    <property type="match status" value="1"/>
</dbReference>
<evidence type="ECO:0000313" key="2">
    <source>
        <dbReference type="EMBL" id="GAA5172978.1"/>
    </source>
</evidence>
<dbReference type="Proteomes" id="UP001500192">
    <property type="component" value="Unassembled WGS sequence"/>
</dbReference>
<organism evidence="2 3">
    <name type="scientific">Amycolatopsis dongchuanensis</name>
    <dbReference type="NCBI Taxonomy" id="1070866"/>
    <lineage>
        <taxon>Bacteria</taxon>
        <taxon>Bacillati</taxon>
        <taxon>Actinomycetota</taxon>
        <taxon>Actinomycetes</taxon>
        <taxon>Pseudonocardiales</taxon>
        <taxon>Pseudonocardiaceae</taxon>
        <taxon>Amycolatopsis</taxon>
    </lineage>
</organism>
<comment type="caution">
    <text evidence="2">The sequence shown here is derived from an EMBL/GenBank/DDBJ whole genome shotgun (WGS) entry which is preliminary data.</text>
</comment>
<dbReference type="InterPro" id="IPR035897">
    <property type="entry name" value="Toll_tir_struct_dom_sf"/>
</dbReference>
<evidence type="ECO:0000313" key="3">
    <source>
        <dbReference type="Proteomes" id="UP001500192"/>
    </source>
</evidence>
<reference evidence="3" key="1">
    <citation type="journal article" date="2019" name="Int. J. Syst. Evol. Microbiol.">
        <title>The Global Catalogue of Microorganisms (GCM) 10K type strain sequencing project: providing services to taxonomists for standard genome sequencing and annotation.</title>
        <authorList>
            <consortium name="The Broad Institute Genomics Platform"/>
            <consortium name="The Broad Institute Genome Sequencing Center for Infectious Disease"/>
            <person name="Wu L."/>
            <person name="Ma J."/>
        </authorList>
    </citation>
    <scope>NUCLEOTIDE SEQUENCE [LARGE SCALE GENOMIC DNA]</scope>
    <source>
        <strain evidence="3">JCM 18054</strain>
    </source>
</reference>
<sequence>MSGREHAHDIAMSFSGAQRSYVERVVRECERLGLDVFYDKNVTVQLWGRNVIEELRKVYGSADTRYVVAFLSREYLAGSYPMDEFRTANLRGIQQVDYILPVLMDDVVFPPEHLNPATVYLKAADYEPEALAKAIVERVGLSRQPSPGTGESGPALRRPRLAPSRFSSQAALDDALRHLEQRFQQESQALEDYGFRCRVRTSGDGVSVLVEERGRPVCELEVARGEPPWRNGLTVQFAWPRITGPGVNGEVAAVWDPDSEAAKLAYRDFTAGSAAGRLVTEEEFFRQLWEKIVRYLEQVNH</sequence>
<dbReference type="EMBL" id="BAABIB010000105">
    <property type="protein sequence ID" value="GAA5172978.1"/>
    <property type="molecule type" value="Genomic_DNA"/>
</dbReference>
<feature type="domain" description="TIR" evidence="1">
    <location>
        <begin position="10"/>
        <end position="130"/>
    </location>
</feature>
<accession>A0ABP9R8I2</accession>
<protein>
    <recommendedName>
        <fullName evidence="1">TIR domain-containing protein</fullName>
    </recommendedName>
</protein>
<proteinExistence type="predicted"/>
<dbReference type="Gene3D" id="3.40.50.10140">
    <property type="entry name" value="Toll/interleukin-1 receptor homology (TIR) domain"/>
    <property type="match status" value="1"/>
</dbReference>
<evidence type="ECO:0000259" key="1">
    <source>
        <dbReference type="Pfam" id="PF13676"/>
    </source>
</evidence>
<keyword evidence="3" id="KW-1185">Reference proteome</keyword>
<dbReference type="RefSeq" id="WP_346055357.1">
    <property type="nucleotide sequence ID" value="NZ_BAABIB010000105.1"/>
</dbReference>
<dbReference type="InterPro" id="IPR000157">
    <property type="entry name" value="TIR_dom"/>
</dbReference>
<dbReference type="Pfam" id="PF13676">
    <property type="entry name" value="TIR_2"/>
    <property type="match status" value="1"/>
</dbReference>